<dbReference type="PRINTS" id="PR00038">
    <property type="entry name" value="HTHLUXR"/>
</dbReference>
<dbReference type="InterPro" id="IPR027417">
    <property type="entry name" value="P-loop_NTPase"/>
</dbReference>
<evidence type="ECO:0000256" key="2">
    <source>
        <dbReference type="ARBA" id="ARBA00023125"/>
    </source>
</evidence>
<dbReference type="EMBL" id="QKUF01000006">
    <property type="protein sequence ID" value="PZW31297.1"/>
    <property type="molecule type" value="Genomic_DNA"/>
</dbReference>
<dbReference type="SUPFAM" id="SSF52540">
    <property type="entry name" value="P-loop containing nucleoside triphosphate hydrolases"/>
    <property type="match status" value="1"/>
</dbReference>
<dbReference type="OrthoDB" id="135193at2"/>
<dbReference type="SMART" id="SM00421">
    <property type="entry name" value="HTH_LUXR"/>
    <property type="match status" value="1"/>
</dbReference>
<dbReference type="InterPro" id="IPR041664">
    <property type="entry name" value="AAA_16"/>
</dbReference>
<dbReference type="InterPro" id="IPR016032">
    <property type="entry name" value="Sig_transdc_resp-reg_C-effctor"/>
</dbReference>
<dbReference type="PANTHER" id="PTHR44688:SF16">
    <property type="entry name" value="DNA-BINDING TRANSCRIPTIONAL ACTIVATOR DEVR_DOSR"/>
    <property type="match status" value="1"/>
</dbReference>
<dbReference type="Gene3D" id="1.10.10.10">
    <property type="entry name" value="Winged helix-like DNA-binding domain superfamily/Winged helix DNA-binding domain"/>
    <property type="match status" value="1"/>
</dbReference>
<evidence type="ECO:0000259" key="6">
    <source>
        <dbReference type="PROSITE" id="PS50043"/>
    </source>
</evidence>
<dbReference type="InterPro" id="IPR041617">
    <property type="entry name" value="TPR_MalT"/>
</dbReference>
<feature type="domain" description="HTH luxR-type" evidence="6">
    <location>
        <begin position="966"/>
        <end position="1031"/>
    </location>
</feature>
<feature type="compositionally biased region" description="Low complexity" evidence="5">
    <location>
        <begin position="956"/>
        <end position="971"/>
    </location>
</feature>
<dbReference type="InterPro" id="IPR059106">
    <property type="entry name" value="WHD_MalT"/>
</dbReference>
<keyword evidence="8" id="KW-1185">Reference proteome</keyword>
<dbReference type="AlphaFoldDB" id="A0A326U9S8"/>
<keyword evidence="1" id="KW-0805">Transcription regulation</keyword>
<keyword evidence="2" id="KW-0238">DNA-binding</keyword>
<dbReference type="PROSITE" id="PS50043">
    <property type="entry name" value="HTH_LUXR_2"/>
    <property type="match status" value="1"/>
</dbReference>
<dbReference type="InterPro" id="IPR011990">
    <property type="entry name" value="TPR-like_helical_dom_sf"/>
</dbReference>
<feature type="coiled-coil region" evidence="4">
    <location>
        <begin position="598"/>
        <end position="625"/>
    </location>
</feature>
<dbReference type="InterPro" id="IPR000792">
    <property type="entry name" value="Tscrpt_reg_LuxR_C"/>
</dbReference>
<feature type="region of interest" description="Disordered" evidence="5">
    <location>
        <begin position="952"/>
        <end position="973"/>
    </location>
</feature>
<organism evidence="7 8">
    <name type="scientific">Thermosporothrix hazakensis</name>
    <dbReference type="NCBI Taxonomy" id="644383"/>
    <lineage>
        <taxon>Bacteria</taxon>
        <taxon>Bacillati</taxon>
        <taxon>Chloroflexota</taxon>
        <taxon>Ktedonobacteria</taxon>
        <taxon>Ktedonobacterales</taxon>
        <taxon>Thermosporotrichaceae</taxon>
        <taxon>Thermosporothrix</taxon>
    </lineage>
</organism>
<accession>A0A326U9S8</accession>
<dbReference type="Gene3D" id="3.40.50.300">
    <property type="entry name" value="P-loop containing nucleotide triphosphate hydrolases"/>
    <property type="match status" value="1"/>
</dbReference>
<dbReference type="SUPFAM" id="SSF48452">
    <property type="entry name" value="TPR-like"/>
    <property type="match status" value="1"/>
</dbReference>
<evidence type="ECO:0000256" key="5">
    <source>
        <dbReference type="SAM" id="MobiDB-lite"/>
    </source>
</evidence>
<gene>
    <name evidence="7" type="ORF">EI42_02394</name>
</gene>
<comment type="caution">
    <text evidence="7">The sequence shown here is derived from an EMBL/GenBank/DDBJ whole genome shotgun (WGS) entry which is preliminary data.</text>
</comment>
<dbReference type="Proteomes" id="UP000248806">
    <property type="component" value="Unassembled WGS sequence"/>
</dbReference>
<dbReference type="RefSeq" id="WP_111322107.1">
    <property type="nucleotide sequence ID" value="NZ_BIFX01000003.1"/>
</dbReference>
<evidence type="ECO:0000313" key="8">
    <source>
        <dbReference type="Proteomes" id="UP000248806"/>
    </source>
</evidence>
<dbReference type="Pfam" id="PF17874">
    <property type="entry name" value="TPR_MalT"/>
    <property type="match status" value="1"/>
</dbReference>
<dbReference type="InterPro" id="IPR036388">
    <property type="entry name" value="WH-like_DNA-bd_sf"/>
</dbReference>
<sequence>MPRSPLHILRWSSERHQYELVTQHHLEQHFHTEHQWLLWLETATSFSFQGASGRLNVYKEARARGGTYWYAYAPASKRTRKRYLGQTANLTFERLEETARALNSSSPETTSPPQPVEQPVILRTKLSPPHLPVMAIRRARLHTRLDAAKSHRLTLVSASAGWGKTTLLSAWAAQAPERVAWLSLDELDNNPVRFWLSVLAALRTRLPAIGKHTQMMLNAQQPPALTTIIMTLLHDLETLAEPLFLLLDDYHHITEQSIHDTMLFLLEHLPPHLHLILVSRIDPPFALSRLRLHGQLLELRDADVRFLEDEAASFLSQTMGLTLEANDVHLLVRRTAGWVAGLQLAAFSMQHYEDRSEFIRAFTGGHRSLLDYVQEEILTGLPPALHDFLLQTSLLKSITAPLCQAVTHETRSQELLEAIERANLFVVPLDRERRWYRIHDLFREALQRRLKATQPELVPLLHQRAARWYEEQGARQEAIAHALDGADYDYAIALMQQRVEVAWLRGEAQNLYHWIMALPETYIRAHADFVLTATLYLLNTAASVSHPQHRSTLDRVKQMITRVEANLRQPDLPEPENLQRLQQRLSLLHLGIEHIEIMASTSDDIETLIRRLTQVQQQMQALHLDDEIVWHTIPLSVAFILHWSLLQKSGFLIPQYQEAWQRARQSGNPFALLKISQWLALLYLGVGQLSLAYQQSIEALALIEQFDGYALLKGYFLFCLVNVLYHRNQVEEARPLLQSMLHDAQIFQQVDLQIAARIYQIKVELAAGEHARAHDMLQQVQALVQSQGFSLHAERIIPVCVEYWLATGDLAQAAQWATSYTSETWKDNDTATVLLVARIFLVLQRYPAALELLERFREQYFEQMENTENKAEFLALLVVALHQTGKREQVHTTLLRLLALCEPEKRLRVLLNMGQPMRHILTRFLNSDEDATLRSFASSVLAAFAREEQRRVGGTSANKASRNASAPASSNPLTAQEQRVLRLLAAGQTYAEIAERLVVSRNTIKTQVSSIYRKLGVSRRVEALTLAQQLSLLQENITP</sequence>
<keyword evidence="4" id="KW-0175">Coiled coil</keyword>
<dbReference type="Pfam" id="PF13191">
    <property type="entry name" value="AAA_16"/>
    <property type="match status" value="1"/>
</dbReference>
<reference evidence="7 8" key="1">
    <citation type="submission" date="2018-06" db="EMBL/GenBank/DDBJ databases">
        <title>Genomic Encyclopedia of Archaeal and Bacterial Type Strains, Phase II (KMG-II): from individual species to whole genera.</title>
        <authorList>
            <person name="Goeker M."/>
        </authorList>
    </citation>
    <scope>NUCLEOTIDE SEQUENCE [LARGE SCALE GENOMIC DNA]</scope>
    <source>
        <strain evidence="7 8">ATCC BAA-1881</strain>
    </source>
</reference>
<protein>
    <submittedName>
        <fullName evidence="7">LuxR family maltose regulon positive regulatory protein</fullName>
    </submittedName>
</protein>
<dbReference type="GO" id="GO:0003677">
    <property type="term" value="F:DNA binding"/>
    <property type="evidence" value="ECO:0007669"/>
    <property type="project" value="UniProtKB-KW"/>
</dbReference>
<dbReference type="Pfam" id="PF00196">
    <property type="entry name" value="GerE"/>
    <property type="match status" value="1"/>
</dbReference>
<evidence type="ECO:0000313" key="7">
    <source>
        <dbReference type="EMBL" id="PZW31297.1"/>
    </source>
</evidence>
<dbReference type="SUPFAM" id="SSF46894">
    <property type="entry name" value="C-terminal effector domain of the bipartite response regulators"/>
    <property type="match status" value="1"/>
</dbReference>
<name>A0A326U9S8_THEHA</name>
<evidence type="ECO:0000256" key="3">
    <source>
        <dbReference type="ARBA" id="ARBA00023163"/>
    </source>
</evidence>
<dbReference type="GO" id="GO:0006355">
    <property type="term" value="P:regulation of DNA-templated transcription"/>
    <property type="evidence" value="ECO:0007669"/>
    <property type="project" value="InterPro"/>
</dbReference>
<dbReference type="Gene3D" id="1.25.40.10">
    <property type="entry name" value="Tetratricopeptide repeat domain"/>
    <property type="match status" value="1"/>
</dbReference>
<dbReference type="PANTHER" id="PTHR44688">
    <property type="entry name" value="DNA-BINDING TRANSCRIPTIONAL ACTIVATOR DEVR_DOSR"/>
    <property type="match status" value="1"/>
</dbReference>
<proteinExistence type="predicted"/>
<evidence type="ECO:0000256" key="4">
    <source>
        <dbReference type="SAM" id="Coils"/>
    </source>
</evidence>
<dbReference type="Pfam" id="PF25873">
    <property type="entry name" value="WHD_MalT"/>
    <property type="match status" value="1"/>
</dbReference>
<evidence type="ECO:0000256" key="1">
    <source>
        <dbReference type="ARBA" id="ARBA00023015"/>
    </source>
</evidence>
<dbReference type="CDD" id="cd06170">
    <property type="entry name" value="LuxR_C_like"/>
    <property type="match status" value="1"/>
</dbReference>
<keyword evidence="3" id="KW-0804">Transcription</keyword>
<dbReference type="PROSITE" id="PS00622">
    <property type="entry name" value="HTH_LUXR_1"/>
    <property type="match status" value="1"/>
</dbReference>